<gene>
    <name evidence="3" type="ORF">ENS31_12865</name>
</gene>
<reference evidence="3" key="1">
    <citation type="journal article" date="2020" name="mSystems">
        <title>Genome- and Community-Level Interaction Insights into Carbon Utilization and Element Cycling Functions of Hydrothermarchaeota in Hydrothermal Sediment.</title>
        <authorList>
            <person name="Zhou Z."/>
            <person name="Liu Y."/>
            <person name="Xu W."/>
            <person name="Pan J."/>
            <person name="Luo Z.H."/>
            <person name="Li M."/>
        </authorList>
    </citation>
    <scope>NUCLEOTIDE SEQUENCE [LARGE SCALE GENOMIC DNA]</scope>
    <source>
        <strain evidence="3">SpSt-479</strain>
    </source>
</reference>
<feature type="transmembrane region" description="Helical" evidence="2">
    <location>
        <begin position="32"/>
        <end position="49"/>
    </location>
</feature>
<accession>A0A7V3E7Y8</accession>
<feature type="region of interest" description="Disordered" evidence="1">
    <location>
        <begin position="54"/>
        <end position="77"/>
    </location>
</feature>
<comment type="caution">
    <text evidence="3">The sequence shown here is derived from an EMBL/GenBank/DDBJ whole genome shotgun (WGS) entry which is preliminary data.</text>
</comment>
<name>A0A7V3E7Y8_9BACT</name>
<sequence>MAKQNKNPNKERKIGSQVVEKKSWWSYKKNRSRFWTALILLILLYFFIVNNTREEPKEGPYPPGYQPQTERTLNSNK</sequence>
<dbReference type="EMBL" id="DSUJ01000011">
    <property type="protein sequence ID" value="HFI92401.1"/>
    <property type="molecule type" value="Genomic_DNA"/>
</dbReference>
<evidence type="ECO:0000256" key="2">
    <source>
        <dbReference type="SAM" id="Phobius"/>
    </source>
</evidence>
<proteinExistence type="predicted"/>
<keyword evidence="2" id="KW-1133">Transmembrane helix</keyword>
<keyword evidence="2" id="KW-0472">Membrane</keyword>
<dbReference type="AlphaFoldDB" id="A0A7V3E7Y8"/>
<evidence type="ECO:0000256" key="1">
    <source>
        <dbReference type="SAM" id="MobiDB-lite"/>
    </source>
</evidence>
<evidence type="ECO:0000313" key="3">
    <source>
        <dbReference type="EMBL" id="HFI92401.1"/>
    </source>
</evidence>
<organism evidence="3">
    <name type="scientific">Ignavibacterium album</name>
    <dbReference type="NCBI Taxonomy" id="591197"/>
    <lineage>
        <taxon>Bacteria</taxon>
        <taxon>Pseudomonadati</taxon>
        <taxon>Ignavibacteriota</taxon>
        <taxon>Ignavibacteria</taxon>
        <taxon>Ignavibacteriales</taxon>
        <taxon>Ignavibacteriaceae</taxon>
        <taxon>Ignavibacterium</taxon>
    </lineage>
</organism>
<protein>
    <submittedName>
        <fullName evidence="3">Uncharacterized protein</fullName>
    </submittedName>
</protein>
<keyword evidence="2" id="KW-0812">Transmembrane</keyword>